<evidence type="ECO:0000313" key="1">
    <source>
        <dbReference type="EMBL" id="KAK9321858.1"/>
    </source>
</evidence>
<gene>
    <name evidence="1" type="ORF">V1517DRAFT_346815</name>
</gene>
<proteinExistence type="predicted"/>
<accession>A0ACC3TL56</accession>
<dbReference type="EMBL" id="MU970088">
    <property type="protein sequence ID" value="KAK9321858.1"/>
    <property type="molecule type" value="Genomic_DNA"/>
</dbReference>
<name>A0ACC3TL56_9ASCO</name>
<reference evidence="2" key="1">
    <citation type="journal article" date="2024" name="Front. Bioeng. Biotechnol.">
        <title>Genome-scale model development and genomic sequencing of the oleaginous clade Lipomyces.</title>
        <authorList>
            <person name="Czajka J.J."/>
            <person name="Han Y."/>
            <person name="Kim J."/>
            <person name="Mondo S.J."/>
            <person name="Hofstad B.A."/>
            <person name="Robles A."/>
            <person name="Haridas S."/>
            <person name="Riley R."/>
            <person name="LaButti K."/>
            <person name="Pangilinan J."/>
            <person name="Andreopoulos W."/>
            <person name="Lipzen A."/>
            <person name="Yan J."/>
            <person name="Wang M."/>
            <person name="Ng V."/>
            <person name="Grigoriev I.V."/>
            <person name="Spatafora J.W."/>
            <person name="Magnuson J.K."/>
            <person name="Baker S.E."/>
            <person name="Pomraning K.R."/>
        </authorList>
    </citation>
    <scope>NUCLEOTIDE SEQUENCE [LARGE SCALE GENOMIC DNA]</scope>
    <source>
        <strain evidence="2">CBS 10300</strain>
    </source>
</reference>
<organism evidence="1 2">
    <name type="scientific">Lipomyces orientalis</name>
    <dbReference type="NCBI Taxonomy" id="1233043"/>
    <lineage>
        <taxon>Eukaryota</taxon>
        <taxon>Fungi</taxon>
        <taxon>Dikarya</taxon>
        <taxon>Ascomycota</taxon>
        <taxon>Saccharomycotina</taxon>
        <taxon>Lipomycetes</taxon>
        <taxon>Lipomycetales</taxon>
        <taxon>Lipomycetaceae</taxon>
        <taxon>Lipomyces</taxon>
    </lineage>
</organism>
<sequence>MADTDTQSDSLPDALSLIRAMREHSDRAFELLVQLSKASAAAAAAIPSPEPHTEPEAAWRTSQDDNAQDEGELTKADEEKGQNGREADQMDVDEPLLSVSKDSAVVATESEFAGIAKALLAQSFQLRKINRLYQVSSKETKEFIGWKRLEVDRLQLELQNMHYRQRYLRKEIEQCNDFPSSHTLIDFVPLEQFYDDNPRCKPGTNSSKPNGDSNLEEPAAMEDTATVDNSNEQGLSQHRIMMARLEDERARRLELEEKRKELSQIRSNLVAENKKRKEDLESLDAQLQRFIESATPIQNVFQKY</sequence>
<evidence type="ECO:0000313" key="2">
    <source>
        <dbReference type="Proteomes" id="UP001489719"/>
    </source>
</evidence>
<dbReference type="Proteomes" id="UP001489719">
    <property type="component" value="Unassembled WGS sequence"/>
</dbReference>
<protein>
    <submittedName>
        <fullName evidence="1">Fms-interacting protein-domain-containing protein</fullName>
    </submittedName>
</protein>
<keyword evidence="2" id="KW-1185">Reference proteome</keyword>
<comment type="caution">
    <text evidence="1">The sequence shown here is derived from an EMBL/GenBank/DDBJ whole genome shotgun (WGS) entry which is preliminary data.</text>
</comment>